<comment type="subcellular location">
    <subcellularLocation>
        <location evidence="1">Cell membrane</location>
        <topology evidence="1">Multi-pass membrane protein</topology>
    </subcellularLocation>
</comment>
<evidence type="ECO:0000256" key="6">
    <source>
        <dbReference type="ARBA" id="ARBA00022989"/>
    </source>
</evidence>
<dbReference type="InterPro" id="IPR000620">
    <property type="entry name" value="EamA_dom"/>
</dbReference>
<feature type="transmembrane region" description="Helical" evidence="8">
    <location>
        <begin position="101"/>
        <end position="118"/>
    </location>
</feature>
<keyword evidence="4" id="KW-1003">Cell membrane</keyword>
<dbReference type="GO" id="GO:0005886">
    <property type="term" value="C:plasma membrane"/>
    <property type="evidence" value="ECO:0007669"/>
    <property type="project" value="UniProtKB-SubCell"/>
</dbReference>
<accession>A0A845M3M2</accession>
<dbReference type="EMBL" id="WTUX01000011">
    <property type="protein sequence ID" value="MZR12988.1"/>
    <property type="molecule type" value="Genomic_DNA"/>
</dbReference>
<feature type="transmembrane region" description="Helical" evidence="8">
    <location>
        <begin position="70"/>
        <end position="89"/>
    </location>
</feature>
<gene>
    <name evidence="10" type="primary">rarD</name>
    <name evidence="10" type="ORF">GQE99_08145</name>
</gene>
<feature type="transmembrane region" description="Helical" evidence="8">
    <location>
        <begin position="272"/>
        <end position="292"/>
    </location>
</feature>
<evidence type="ECO:0000256" key="2">
    <source>
        <dbReference type="ARBA" id="ARBA00007362"/>
    </source>
</evidence>
<dbReference type="NCBIfam" id="TIGR00688">
    <property type="entry name" value="rarD"/>
    <property type="match status" value="1"/>
</dbReference>
<feature type="domain" description="EamA" evidence="9">
    <location>
        <begin position="6"/>
        <end position="141"/>
    </location>
</feature>
<keyword evidence="6 8" id="KW-1133">Transmembrane helix</keyword>
<evidence type="ECO:0000256" key="8">
    <source>
        <dbReference type="SAM" id="Phobius"/>
    </source>
</evidence>
<evidence type="ECO:0000256" key="5">
    <source>
        <dbReference type="ARBA" id="ARBA00022692"/>
    </source>
</evidence>
<proteinExistence type="inferred from homology"/>
<keyword evidence="3" id="KW-0813">Transport</keyword>
<reference evidence="10 11" key="1">
    <citation type="submission" date="2019-12" db="EMBL/GenBank/DDBJ databases">
        <title>Maritimibacter sp. nov. sp. isolated from sea sand.</title>
        <authorList>
            <person name="Kim J."/>
            <person name="Jeong S.E."/>
            <person name="Jung H.S."/>
            <person name="Jeon C.O."/>
        </authorList>
    </citation>
    <scope>NUCLEOTIDE SEQUENCE [LARGE SCALE GENOMIC DNA]</scope>
    <source>
        <strain evidence="10 11">DP07</strain>
    </source>
</reference>
<name>A0A845M3M2_9RHOB</name>
<comment type="caution">
    <text evidence="10">The sequence shown here is derived from an EMBL/GenBank/DDBJ whole genome shotgun (WGS) entry which is preliminary data.</text>
</comment>
<organism evidence="10 11">
    <name type="scientific">Maritimibacter harenae</name>
    <dbReference type="NCBI Taxonomy" id="2606218"/>
    <lineage>
        <taxon>Bacteria</taxon>
        <taxon>Pseudomonadati</taxon>
        <taxon>Pseudomonadota</taxon>
        <taxon>Alphaproteobacteria</taxon>
        <taxon>Rhodobacterales</taxon>
        <taxon>Roseobacteraceae</taxon>
        <taxon>Maritimibacter</taxon>
    </lineage>
</organism>
<feature type="transmembrane region" description="Helical" evidence="8">
    <location>
        <begin position="176"/>
        <end position="198"/>
    </location>
</feature>
<dbReference type="Proteomes" id="UP000467322">
    <property type="component" value="Unassembled WGS sequence"/>
</dbReference>
<dbReference type="InterPro" id="IPR004626">
    <property type="entry name" value="RarD"/>
</dbReference>
<keyword evidence="5 8" id="KW-0812">Transmembrane</keyword>
<keyword evidence="7 8" id="KW-0472">Membrane</keyword>
<dbReference type="AlphaFoldDB" id="A0A845M3M2"/>
<feature type="transmembrane region" description="Helical" evidence="8">
    <location>
        <begin position="146"/>
        <end position="164"/>
    </location>
</feature>
<feature type="transmembrane region" description="Helical" evidence="8">
    <location>
        <begin position="123"/>
        <end position="140"/>
    </location>
</feature>
<feature type="transmembrane region" description="Helical" evidence="8">
    <location>
        <begin position="218"/>
        <end position="238"/>
    </location>
</feature>
<evidence type="ECO:0000256" key="3">
    <source>
        <dbReference type="ARBA" id="ARBA00022448"/>
    </source>
</evidence>
<evidence type="ECO:0000256" key="1">
    <source>
        <dbReference type="ARBA" id="ARBA00004651"/>
    </source>
</evidence>
<dbReference type="PANTHER" id="PTHR22911:SF137">
    <property type="entry name" value="SOLUTE CARRIER FAMILY 35 MEMBER G2-RELATED"/>
    <property type="match status" value="1"/>
</dbReference>
<keyword evidence="11" id="KW-1185">Reference proteome</keyword>
<feature type="transmembrane region" description="Helical" evidence="8">
    <location>
        <begin position="245"/>
        <end position="266"/>
    </location>
</feature>
<dbReference type="RefSeq" id="WP_161351101.1">
    <property type="nucleotide sequence ID" value="NZ_WTUX01000011.1"/>
</dbReference>
<dbReference type="PANTHER" id="PTHR22911">
    <property type="entry name" value="ACYL-MALONYL CONDENSING ENZYME-RELATED"/>
    <property type="match status" value="1"/>
</dbReference>
<dbReference type="InterPro" id="IPR037185">
    <property type="entry name" value="EmrE-like"/>
</dbReference>
<evidence type="ECO:0000256" key="4">
    <source>
        <dbReference type="ARBA" id="ARBA00022475"/>
    </source>
</evidence>
<evidence type="ECO:0000256" key="7">
    <source>
        <dbReference type="ARBA" id="ARBA00023136"/>
    </source>
</evidence>
<sequence>MGETGKGLAAMTAACVIWGLSSIFYKTLSHVPPLEVLSHRTLWSMVFFGAIMGFRGRLGEIRGLLLSRRAIFVALAAVTISTNWFFFIFSVQTGRALDASLGYYIFPLVAVLLGVIVFRETLGLLRGLAVALAGVAVLVLTIGLGAAPWISLTLATTFGLYGVVKKGLDAGPVASVTAEVVLLAPLALGWLVMVHRFGAEGLVGRNLGAFGSNWRDTALLMFSGPLTGLPLILFSYAARRLGYGLVGLLQYINPTLQFLVATFLFLEPVTRWHLVALPLIWMALALYSWVTLREERAASRLRAIEATSSATMT</sequence>
<feature type="transmembrane region" description="Helical" evidence="8">
    <location>
        <begin position="37"/>
        <end position="58"/>
    </location>
</feature>
<dbReference type="SUPFAM" id="SSF103481">
    <property type="entry name" value="Multidrug resistance efflux transporter EmrE"/>
    <property type="match status" value="2"/>
</dbReference>
<evidence type="ECO:0000313" key="10">
    <source>
        <dbReference type="EMBL" id="MZR12988.1"/>
    </source>
</evidence>
<feature type="transmembrane region" description="Helical" evidence="8">
    <location>
        <begin position="7"/>
        <end position="25"/>
    </location>
</feature>
<evidence type="ECO:0000259" key="9">
    <source>
        <dbReference type="Pfam" id="PF00892"/>
    </source>
</evidence>
<protein>
    <submittedName>
        <fullName evidence="10">EamA family transporter RarD</fullName>
    </submittedName>
</protein>
<evidence type="ECO:0000313" key="11">
    <source>
        <dbReference type="Proteomes" id="UP000467322"/>
    </source>
</evidence>
<dbReference type="Pfam" id="PF00892">
    <property type="entry name" value="EamA"/>
    <property type="match status" value="1"/>
</dbReference>
<comment type="similarity">
    <text evidence="2">Belongs to the EamA transporter family.</text>
</comment>